<reference evidence="2 3" key="1">
    <citation type="submission" date="2019-09" db="EMBL/GenBank/DDBJ databases">
        <title>Bird 10,000 Genomes (B10K) Project - Family phase.</title>
        <authorList>
            <person name="Zhang G."/>
        </authorList>
    </citation>
    <scope>NUCLEOTIDE SEQUENCE [LARGE SCALE GENOMIC DNA]</scope>
    <source>
        <strain evidence="2">B10K-CU-031-11</strain>
        <tissue evidence="2">Muscle</tissue>
    </source>
</reference>
<gene>
    <name evidence="2" type="primary">Akna</name>
    <name evidence="2" type="ORF">OCEOCE_R16086</name>
</gene>
<evidence type="ECO:0000256" key="1">
    <source>
        <dbReference type="SAM" id="MobiDB-lite"/>
    </source>
</evidence>
<evidence type="ECO:0000313" key="3">
    <source>
        <dbReference type="Proteomes" id="UP000569728"/>
    </source>
</evidence>
<protein>
    <submittedName>
        <fullName evidence="2">AKNA factor</fullName>
    </submittedName>
</protein>
<dbReference type="PANTHER" id="PTHR21510">
    <property type="entry name" value="AKNA DOMAIN-CONTAINING PROTEIN"/>
    <property type="match status" value="1"/>
</dbReference>
<dbReference type="PANTHER" id="PTHR21510:SF15">
    <property type="entry name" value="MICROTUBULE ORGANIZATION PROTEIN AKNA"/>
    <property type="match status" value="1"/>
</dbReference>
<feature type="compositionally biased region" description="Basic and acidic residues" evidence="1">
    <location>
        <begin position="723"/>
        <end position="733"/>
    </location>
</feature>
<feature type="compositionally biased region" description="Low complexity" evidence="1">
    <location>
        <begin position="306"/>
        <end position="315"/>
    </location>
</feature>
<sequence length="893" mass="94134">PQRVPSPQDDYHKLLTKYAEAENTIDQLRLGARVSLYADPPWPSRSLTVGTVGTGCRVTTLSIPQARTATFSMAPAPAPPSSPGGAPAPLDRGGSPRPPSPPSPGGGCPTCPGPCHCPGTQLTRTLAGQTHKLQAQASPGMGGCWDITVVPQRFRKLKDAQDALERAYLRAQQQHPGVSGDFDPDRVVEGEIFRLGLHLEELKEQLEPGARRQLPPQRPAQPRSPPAPSPPPATHSPRPEGPWGTAGDREAVEGWLPRPLWHKQLRVEEDFGDLLAQYKHFKSLPESLSLEQLSLAGSRSQEEADGPAAGDSGPGKVPCRTRSLEEGADLETSPLHPPERRAALLPPEEPPWPGGTGGHLSPATAEEPPAAAKPPLGLPEPPRAPLSRHSSGVGSAATQHRPRKVRPLGLWVPICQHPQTLLGGCLALILSLMHLQEQRIVSPETDSGFVGSEASRVSPPVHTPEHRPPGTGTPGSLGPSIPVPTTLRSPRKRDVTPLPSETALMSIYPAGGQGGTGGSRLPPRTPSQSSSPPRWAESVGSEAGPDGDGSLSSGGDTPTSHAADLGSPCPPSSPAHMDSEAEGRSCVSASGHPPTMARGPASPPPPPPPQTPSPTPLSLNQPSLDPAHCDLLGSRLERDQAIRALRDEVWRLRRRLEESLRRSRSYPEGKASPRAAPARRQLVANGPSSPKDAAPSGEPSPPVRGRAAPGVGPTRRGRSASLPRDRPELDLSKWDPPGWGRRGQRGHAPPCMPLHIPQTERGTRYQVGTPRTAPAPQEEPGTPGCPRCRGSRLPSGDSWVGDATRQPQHSTPRRTRCPTCRAPMGPPTPGSRDGVTHAERGPGGTSPAGSRVGPRTEKLEQPGLWYLAASPGATAAIGCLAPVPLVPYAPSLL</sequence>
<feature type="compositionally biased region" description="Low complexity" evidence="1">
    <location>
        <begin position="83"/>
        <end position="95"/>
    </location>
</feature>
<feature type="region of interest" description="Disordered" evidence="1">
    <location>
        <begin position="208"/>
        <end position="249"/>
    </location>
</feature>
<accession>A0A7K8U8Q8</accession>
<proteinExistence type="predicted"/>
<feature type="region of interest" description="Disordered" evidence="1">
    <location>
        <begin position="444"/>
        <end position="632"/>
    </location>
</feature>
<dbReference type="Proteomes" id="UP000569728">
    <property type="component" value="Unassembled WGS sequence"/>
</dbReference>
<comment type="caution">
    <text evidence="2">The sequence shown here is derived from an EMBL/GenBank/DDBJ whole genome shotgun (WGS) entry which is preliminary data.</text>
</comment>
<dbReference type="OrthoDB" id="10035553at2759"/>
<keyword evidence="3" id="KW-1185">Reference proteome</keyword>
<feature type="compositionally biased region" description="Low complexity" evidence="1">
    <location>
        <begin position="548"/>
        <end position="560"/>
    </location>
</feature>
<feature type="region of interest" description="Disordered" evidence="1">
    <location>
        <begin position="657"/>
        <end position="857"/>
    </location>
</feature>
<dbReference type="AlphaFoldDB" id="A0A7K8U8Q8"/>
<evidence type="ECO:0000313" key="2">
    <source>
        <dbReference type="EMBL" id="NXF50390.1"/>
    </source>
</evidence>
<feature type="compositionally biased region" description="Low complexity" evidence="1">
    <location>
        <begin position="362"/>
        <end position="375"/>
    </location>
</feature>
<feature type="compositionally biased region" description="Basic and acidic residues" evidence="1">
    <location>
        <begin position="657"/>
        <end position="667"/>
    </location>
</feature>
<feature type="compositionally biased region" description="Pro residues" evidence="1">
    <location>
        <begin position="601"/>
        <end position="615"/>
    </location>
</feature>
<feature type="compositionally biased region" description="Low complexity" evidence="1">
    <location>
        <begin position="519"/>
        <end position="534"/>
    </location>
</feature>
<dbReference type="GO" id="GO:0005813">
    <property type="term" value="C:centrosome"/>
    <property type="evidence" value="ECO:0007669"/>
    <property type="project" value="TreeGrafter"/>
</dbReference>
<dbReference type="GO" id="GO:0060234">
    <property type="term" value="P:neuroblast delamination"/>
    <property type="evidence" value="ECO:0007669"/>
    <property type="project" value="TreeGrafter"/>
</dbReference>
<organism evidence="2 3">
    <name type="scientific">Oceanites oceanicus</name>
    <name type="common">Wilson's storm petrel</name>
    <name type="synonym">Procellaria oceanica</name>
    <dbReference type="NCBI Taxonomy" id="79653"/>
    <lineage>
        <taxon>Eukaryota</taxon>
        <taxon>Metazoa</taxon>
        <taxon>Chordata</taxon>
        <taxon>Craniata</taxon>
        <taxon>Vertebrata</taxon>
        <taxon>Euteleostomi</taxon>
        <taxon>Archelosauria</taxon>
        <taxon>Archosauria</taxon>
        <taxon>Dinosauria</taxon>
        <taxon>Saurischia</taxon>
        <taxon>Theropoda</taxon>
        <taxon>Coelurosauria</taxon>
        <taxon>Aves</taxon>
        <taxon>Neognathae</taxon>
        <taxon>Neoaves</taxon>
        <taxon>Aequornithes</taxon>
        <taxon>Procellariiformes</taxon>
        <taxon>Hydrobatidae</taxon>
        <taxon>Oceanites</taxon>
    </lineage>
</organism>
<dbReference type="InterPro" id="IPR052655">
    <property type="entry name" value="AKNA_Centrosome-Trans_reg"/>
</dbReference>
<feature type="compositionally biased region" description="Pro residues" evidence="1">
    <location>
        <begin position="216"/>
        <end position="234"/>
    </location>
</feature>
<feature type="region of interest" description="Disordered" evidence="1">
    <location>
        <begin position="294"/>
        <end position="402"/>
    </location>
</feature>
<feature type="non-terminal residue" evidence="2">
    <location>
        <position position="893"/>
    </location>
</feature>
<dbReference type="GO" id="GO:0001837">
    <property type="term" value="P:epithelial to mesenchymal transition"/>
    <property type="evidence" value="ECO:0007669"/>
    <property type="project" value="TreeGrafter"/>
</dbReference>
<feature type="region of interest" description="Disordered" evidence="1">
    <location>
        <begin position="72"/>
        <end position="107"/>
    </location>
</feature>
<feature type="compositionally biased region" description="Polar residues" evidence="1">
    <location>
        <begin position="388"/>
        <end position="398"/>
    </location>
</feature>
<name>A0A7K8U8Q8_OCEOC</name>
<dbReference type="GO" id="GO:0021849">
    <property type="term" value="P:neuroblast division in subventricular zone"/>
    <property type="evidence" value="ECO:0007669"/>
    <property type="project" value="TreeGrafter"/>
</dbReference>
<dbReference type="EMBL" id="VWZA01001204">
    <property type="protein sequence ID" value="NXF50390.1"/>
    <property type="molecule type" value="Genomic_DNA"/>
</dbReference>
<feature type="non-terminal residue" evidence="2">
    <location>
        <position position="1"/>
    </location>
</feature>